<dbReference type="EMBL" id="FNBN01000007">
    <property type="protein sequence ID" value="SDG88880.1"/>
    <property type="molecule type" value="Genomic_DNA"/>
</dbReference>
<evidence type="ECO:0000313" key="2">
    <source>
        <dbReference type="Proteomes" id="UP000199045"/>
    </source>
</evidence>
<sequence>MEGRYVVSINRKGGKNTALNFLTISYEKPVPKIIETIDLAFSFW</sequence>
<reference evidence="1 2" key="1">
    <citation type="submission" date="2016-10" db="EMBL/GenBank/DDBJ databases">
        <authorList>
            <person name="de Groot N.N."/>
        </authorList>
    </citation>
    <scope>NUCLEOTIDE SEQUENCE [LARGE SCALE GENOMIC DNA]</scope>
    <source>
        <strain evidence="1 2">DSM 527</strain>
    </source>
</reference>
<name>A0A1G7XYV5_CHIFI</name>
<dbReference type="Proteomes" id="UP000199045">
    <property type="component" value="Unassembled WGS sequence"/>
</dbReference>
<protein>
    <submittedName>
        <fullName evidence="1">Uncharacterized protein</fullName>
    </submittedName>
</protein>
<dbReference type="AlphaFoldDB" id="A0A1G7XYV5"/>
<gene>
    <name evidence="1" type="ORF">SAMN04488121_107124</name>
</gene>
<accession>A0A1G7XYV5</accession>
<proteinExistence type="predicted"/>
<evidence type="ECO:0000313" key="1">
    <source>
        <dbReference type="EMBL" id="SDG88880.1"/>
    </source>
</evidence>
<organism evidence="1 2">
    <name type="scientific">Chitinophaga filiformis</name>
    <name type="common">Myxococcus filiformis</name>
    <name type="synonym">Flexibacter filiformis</name>
    <dbReference type="NCBI Taxonomy" id="104663"/>
    <lineage>
        <taxon>Bacteria</taxon>
        <taxon>Pseudomonadati</taxon>
        <taxon>Bacteroidota</taxon>
        <taxon>Chitinophagia</taxon>
        <taxon>Chitinophagales</taxon>
        <taxon>Chitinophagaceae</taxon>
        <taxon>Chitinophaga</taxon>
    </lineage>
</organism>